<evidence type="ECO:0000313" key="9">
    <source>
        <dbReference type="Proteomes" id="UP000198596"/>
    </source>
</evidence>
<evidence type="ECO:0000256" key="5">
    <source>
        <dbReference type="ARBA" id="ARBA00023136"/>
    </source>
</evidence>
<evidence type="ECO:0000313" key="8">
    <source>
        <dbReference type="EMBL" id="SFE33448.1"/>
    </source>
</evidence>
<keyword evidence="4 6" id="KW-1133">Transmembrane helix</keyword>
<feature type="transmembrane region" description="Helical" evidence="6">
    <location>
        <begin position="66"/>
        <end position="85"/>
    </location>
</feature>
<dbReference type="GO" id="GO:0016020">
    <property type="term" value="C:membrane"/>
    <property type="evidence" value="ECO:0007669"/>
    <property type="project" value="UniProtKB-SubCell"/>
</dbReference>
<feature type="transmembrane region" description="Helical" evidence="6">
    <location>
        <begin position="97"/>
        <end position="116"/>
    </location>
</feature>
<evidence type="ECO:0000256" key="1">
    <source>
        <dbReference type="ARBA" id="ARBA00004141"/>
    </source>
</evidence>
<comment type="similarity">
    <text evidence="2">Belongs to the EamA transporter family.</text>
</comment>
<feature type="transmembrane region" description="Helical" evidence="6">
    <location>
        <begin position="7"/>
        <end position="25"/>
    </location>
</feature>
<feature type="transmembrane region" description="Helical" evidence="6">
    <location>
        <begin position="268"/>
        <end position="286"/>
    </location>
</feature>
<feature type="transmembrane region" description="Helical" evidence="6">
    <location>
        <begin position="149"/>
        <end position="169"/>
    </location>
</feature>
<dbReference type="Pfam" id="PF00892">
    <property type="entry name" value="EamA"/>
    <property type="match status" value="2"/>
</dbReference>
<feature type="transmembrane region" description="Helical" evidence="6">
    <location>
        <begin position="215"/>
        <end position="236"/>
    </location>
</feature>
<dbReference type="EMBL" id="FONQ01000001">
    <property type="protein sequence ID" value="SFE33448.1"/>
    <property type="molecule type" value="Genomic_DNA"/>
</dbReference>
<organism evidence="8 9">
    <name type="scientific">Flavobacterium xueshanense</name>
    <dbReference type="NCBI Taxonomy" id="935223"/>
    <lineage>
        <taxon>Bacteria</taxon>
        <taxon>Pseudomonadati</taxon>
        <taxon>Bacteroidota</taxon>
        <taxon>Flavobacteriia</taxon>
        <taxon>Flavobacteriales</taxon>
        <taxon>Flavobacteriaceae</taxon>
        <taxon>Flavobacterium</taxon>
    </lineage>
</organism>
<feature type="transmembrane region" description="Helical" evidence="6">
    <location>
        <begin position="243"/>
        <end position="262"/>
    </location>
</feature>
<keyword evidence="3 6" id="KW-0812">Transmembrane</keyword>
<feature type="domain" description="EamA" evidence="7">
    <location>
        <begin position="152"/>
        <end position="286"/>
    </location>
</feature>
<accession>A0A1I1ZQ01</accession>
<feature type="domain" description="EamA" evidence="7">
    <location>
        <begin position="10"/>
        <end position="137"/>
    </location>
</feature>
<dbReference type="InterPro" id="IPR050638">
    <property type="entry name" value="AA-Vitamin_Transporters"/>
</dbReference>
<dbReference type="AlphaFoldDB" id="A0A1I1ZQ01"/>
<comment type="subcellular location">
    <subcellularLocation>
        <location evidence="1">Membrane</location>
        <topology evidence="1">Multi-pass membrane protein</topology>
    </subcellularLocation>
</comment>
<dbReference type="OrthoDB" id="1117213at2"/>
<dbReference type="Proteomes" id="UP000198596">
    <property type="component" value="Unassembled WGS sequence"/>
</dbReference>
<keyword evidence="9" id="KW-1185">Reference proteome</keyword>
<evidence type="ECO:0000256" key="6">
    <source>
        <dbReference type="SAM" id="Phobius"/>
    </source>
</evidence>
<feature type="transmembrane region" description="Helical" evidence="6">
    <location>
        <begin position="31"/>
        <end position="54"/>
    </location>
</feature>
<dbReference type="InterPro" id="IPR000620">
    <property type="entry name" value="EamA_dom"/>
</dbReference>
<dbReference type="InterPro" id="IPR037185">
    <property type="entry name" value="EmrE-like"/>
</dbReference>
<reference evidence="9" key="1">
    <citation type="submission" date="2016-10" db="EMBL/GenBank/DDBJ databases">
        <authorList>
            <person name="Varghese N."/>
            <person name="Submissions S."/>
        </authorList>
    </citation>
    <scope>NUCLEOTIDE SEQUENCE [LARGE SCALE GENOMIC DNA]</scope>
    <source>
        <strain evidence="9">CGMCC 1.9227</strain>
    </source>
</reference>
<evidence type="ECO:0000256" key="3">
    <source>
        <dbReference type="ARBA" id="ARBA00022692"/>
    </source>
</evidence>
<gene>
    <name evidence="8" type="ORF">SAMN04488131_101408</name>
</gene>
<keyword evidence="5 6" id="KW-0472">Membrane</keyword>
<feature type="transmembrane region" description="Helical" evidence="6">
    <location>
        <begin position="123"/>
        <end position="143"/>
    </location>
</feature>
<dbReference type="PANTHER" id="PTHR32322:SF2">
    <property type="entry name" value="EAMA DOMAIN-CONTAINING PROTEIN"/>
    <property type="match status" value="1"/>
</dbReference>
<sequence length="288" mass="31836">MESKQLKWVYLIILALVWGSSFILIKKGLIGLTALQLGSLRIIFAAVFLVLIGFKSLSKIPAHKWKYIALTSLFGTFIPAYLFAIAQTEIDSSVSSILNSLTPLNTLILGALVFGLQFKRNQIFGILIGLLGSALLILNGAMHHPEQNYYYAILVLIASICYAVNVNLIKKYLHDLSPLSITTGNFMVLFFPAFIILAFSGFFEIVHDVKVQESIMFIMILGVVGTGIANILFFKLIQMSSPVFATSVTYLIPVVAFCWGLLDNEMLTSVQFFGAFIILIGVYLSSKK</sequence>
<feature type="transmembrane region" description="Helical" evidence="6">
    <location>
        <begin position="181"/>
        <end position="203"/>
    </location>
</feature>
<protein>
    <submittedName>
        <fullName evidence="8">EamA-like transporter family protein</fullName>
    </submittedName>
</protein>
<name>A0A1I1ZQ01_9FLAO</name>
<dbReference type="RefSeq" id="WP_091203028.1">
    <property type="nucleotide sequence ID" value="NZ_FONQ01000001.1"/>
</dbReference>
<dbReference type="SUPFAM" id="SSF103481">
    <property type="entry name" value="Multidrug resistance efflux transporter EmrE"/>
    <property type="match status" value="2"/>
</dbReference>
<evidence type="ECO:0000259" key="7">
    <source>
        <dbReference type="Pfam" id="PF00892"/>
    </source>
</evidence>
<proteinExistence type="inferred from homology"/>
<evidence type="ECO:0000256" key="2">
    <source>
        <dbReference type="ARBA" id="ARBA00007362"/>
    </source>
</evidence>
<evidence type="ECO:0000256" key="4">
    <source>
        <dbReference type="ARBA" id="ARBA00022989"/>
    </source>
</evidence>
<dbReference type="PANTHER" id="PTHR32322">
    <property type="entry name" value="INNER MEMBRANE TRANSPORTER"/>
    <property type="match status" value="1"/>
</dbReference>